<keyword evidence="4" id="KW-0443">Lipid metabolism</keyword>
<gene>
    <name evidence="5" type="ORF">PGLA2088_LOCUS13277</name>
</gene>
<evidence type="ECO:0000256" key="2">
    <source>
        <dbReference type="ARBA" id="ARBA00022801"/>
    </source>
</evidence>
<evidence type="ECO:0000256" key="4">
    <source>
        <dbReference type="ARBA" id="ARBA00023098"/>
    </source>
</evidence>
<comment type="caution">
    <text evidence="5">The sequence shown here is derived from an EMBL/GenBank/DDBJ whole genome shotgun (WGS) entry which is preliminary data.</text>
</comment>
<accession>A0A813IXY9</accession>
<evidence type="ECO:0000313" key="6">
    <source>
        <dbReference type="Proteomes" id="UP000626109"/>
    </source>
</evidence>
<reference evidence="5" key="1">
    <citation type="submission" date="2021-02" db="EMBL/GenBank/DDBJ databases">
        <authorList>
            <person name="Dougan E. K."/>
            <person name="Rhodes N."/>
            <person name="Thang M."/>
            <person name="Chan C."/>
        </authorList>
    </citation>
    <scope>NUCLEOTIDE SEQUENCE</scope>
</reference>
<dbReference type="Proteomes" id="UP000626109">
    <property type="component" value="Unassembled WGS sequence"/>
</dbReference>
<proteinExistence type="predicted"/>
<evidence type="ECO:0000313" key="5">
    <source>
        <dbReference type="EMBL" id="CAE8658125.1"/>
    </source>
</evidence>
<sequence>MFSKHDPWCTKADLKNYDPQFRPKQVRRRADEVLQMRNYFLMDAACPVALQQALDPQKVFVAGFSYGAATAALCCVREPQSFVGAVLIDGWFHISLPKLKPSPFFLDFPEEVHAAGLPCPALFIGSEQFSKDRGLNAATQRLAGPNKSVVLPGTLHGNFQEAAVAWFPPWLTRLVGAVGPADAEATFKTILELTVGFFKQQISK</sequence>
<dbReference type="GO" id="GO:0003847">
    <property type="term" value="F:1-alkyl-2-acetylglycerophosphocholine esterase activity"/>
    <property type="evidence" value="ECO:0007669"/>
    <property type="project" value="UniProtKB-EC"/>
</dbReference>
<dbReference type="EC" id="3.1.1.47" evidence="1"/>
<dbReference type="Gene3D" id="3.40.50.1820">
    <property type="entry name" value="alpha/beta hydrolase"/>
    <property type="match status" value="1"/>
</dbReference>
<evidence type="ECO:0000256" key="3">
    <source>
        <dbReference type="ARBA" id="ARBA00022963"/>
    </source>
</evidence>
<dbReference type="PANTHER" id="PTHR10272">
    <property type="entry name" value="PLATELET-ACTIVATING FACTOR ACETYLHYDROLASE"/>
    <property type="match status" value="1"/>
</dbReference>
<organism evidence="5 6">
    <name type="scientific">Polarella glacialis</name>
    <name type="common">Dinoflagellate</name>
    <dbReference type="NCBI Taxonomy" id="89957"/>
    <lineage>
        <taxon>Eukaryota</taxon>
        <taxon>Sar</taxon>
        <taxon>Alveolata</taxon>
        <taxon>Dinophyceae</taxon>
        <taxon>Suessiales</taxon>
        <taxon>Suessiaceae</taxon>
        <taxon>Polarella</taxon>
    </lineage>
</organism>
<dbReference type="EMBL" id="CAJNNW010015801">
    <property type="protein sequence ID" value="CAE8658125.1"/>
    <property type="molecule type" value="Genomic_DNA"/>
</dbReference>
<keyword evidence="3" id="KW-0442">Lipid degradation</keyword>
<evidence type="ECO:0000256" key="1">
    <source>
        <dbReference type="ARBA" id="ARBA00013201"/>
    </source>
</evidence>
<dbReference type="GO" id="GO:0016042">
    <property type="term" value="P:lipid catabolic process"/>
    <property type="evidence" value="ECO:0007669"/>
    <property type="project" value="UniProtKB-KW"/>
</dbReference>
<dbReference type="InterPro" id="IPR029058">
    <property type="entry name" value="AB_hydrolase_fold"/>
</dbReference>
<dbReference type="Pfam" id="PF03403">
    <property type="entry name" value="PAF-AH_p_II"/>
    <property type="match status" value="1"/>
</dbReference>
<protein>
    <recommendedName>
        <fullName evidence="1">1-alkyl-2-acetylglycerophosphocholine esterase</fullName>
        <ecNumber evidence="1">3.1.1.47</ecNumber>
    </recommendedName>
</protein>
<keyword evidence="2" id="KW-0378">Hydrolase</keyword>
<dbReference type="AlphaFoldDB" id="A0A813IXY9"/>
<dbReference type="PANTHER" id="PTHR10272:SF0">
    <property type="entry name" value="PLATELET-ACTIVATING FACTOR ACETYLHYDROLASE"/>
    <property type="match status" value="1"/>
</dbReference>
<name>A0A813IXY9_POLGL</name>
<dbReference type="SUPFAM" id="SSF53474">
    <property type="entry name" value="alpha/beta-Hydrolases"/>
    <property type="match status" value="1"/>
</dbReference>